<evidence type="ECO:0000313" key="10">
    <source>
        <dbReference type="EMBL" id="GAA0242653.1"/>
    </source>
</evidence>
<feature type="signal peptide" evidence="8">
    <location>
        <begin position="1"/>
        <end position="27"/>
    </location>
</feature>
<dbReference type="Pfam" id="PF00082">
    <property type="entry name" value="Peptidase_S8"/>
    <property type="match status" value="1"/>
</dbReference>
<keyword evidence="11" id="KW-1185">Reference proteome</keyword>
<dbReference type="EMBL" id="BAAAFO010000001">
    <property type="protein sequence ID" value="GAA0242653.1"/>
    <property type="molecule type" value="Genomic_DNA"/>
</dbReference>
<name>A0ABN0U8Z3_9GAMM</name>
<feature type="active site" description="Charge relay system" evidence="6">
    <location>
        <position position="135"/>
    </location>
</feature>
<evidence type="ECO:0000256" key="8">
    <source>
        <dbReference type="SAM" id="SignalP"/>
    </source>
</evidence>
<proteinExistence type="inferred from homology"/>
<dbReference type="InterPro" id="IPR000209">
    <property type="entry name" value="Peptidase_S8/S53_dom"/>
</dbReference>
<evidence type="ECO:0000256" key="3">
    <source>
        <dbReference type="ARBA" id="ARBA00022729"/>
    </source>
</evidence>
<dbReference type="GO" id="GO:0006508">
    <property type="term" value="P:proteolysis"/>
    <property type="evidence" value="ECO:0007669"/>
    <property type="project" value="UniProtKB-KW"/>
</dbReference>
<evidence type="ECO:0000256" key="4">
    <source>
        <dbReference type="ARBA" id="ARBA00022801"/>
    </source>
</evidence>
<dbReference type="PRINTS" id="PR00723">
    <property type="entry name" value="SUBTILISIN"/>
</dbReference>
<protein>
    <submittedName>
        <fullName evidence="10">Autotransporter serine protease</fullName>
    </submittedName>
</protein>
<keyword evidence="2 6" id="KW-0645">Protease</keyword>
<feature type="compositionally biased region" description="Pro residues" evidence="7">
    <location>
        <begin position="41"/>
        <end position="63"/>
    </location>
</feature>
<dbReference type="InterPro" id="IPR023828">
    <property type="entry name" value="Peptidase_S8_Ser-AS"/>
</dbReference>
<dbReference type="PROSITE" id="PS51892">
    <property type="entry name" value="SUBTILASE"/>
    <property type="match status" value="1"/>
</dbReference>
<dbReference type="Proteomes" id="UP001500657">
    <property type="component" value="Unassembled WGS sequence"/>
</dbReference>
<dbReference type="InterPro" id="IPR023827">
    <property type="entry name" value="Peptidase_S8_Asp-AS"/>
</dbReference>
<gene>
    <name evidence="10" type="ORF">GCM10009126_05390</name>
</gene>
<organism evidence="10 11">
    <name type="scientific">Rhodanobacter caeni</name>
    <dbReference type="NCBI Taxonomy" id="657654"/>
    <lineage>
        <taxon>Bacteria</taxon>
        <taxon>Pseudomonadati</taxon>
        <taxon>Pseudomonadota</taxon>
        <taxon>Gammaproteobacteria</taxon>
        <taxon>Lysobacterales</taxon>
        <taxon>Rhodanobacteraceae</taxon>
        <taxon>Rhodanobacter</taxon>
    </lineage>
</organism>
<dbReference type="Pfam" id="PF03797">
    <property type="entry name" value="Autotransporter"/>
    <property type="match status" value="1"/>
</dbReference>
<dbReference type="NCBIfam" id="TIGR02601">
    <property type="entry name" value="autotrns_rpt"/>
    <property type="match status" value="1"/>
</dbReference>
<dbReference type="InterPro" id="IPR036709">
    <property type="entry name" value="Autotransporte_beta_dom_sf"/>
</dbReference>
<dbReference type="GO" id="GO:0008233">
    <property type="term" value="F:peptidase activity"/>
    <property type="evidence" value="ECO:0007669"/>
    <property type="project" value="UniProtKB-KW"/>
</dbReference>
<dbReference type="PANTHER" id="PTHR43806">
    <property type="entry name" value="PEPTIDASE S8"/>
    <property type="match status" value="1"/>
</dbReference>
<evidence type="ECO:0000313" key="11">
    <source>
        <dbReference type="Proteomes" id="UP001500657"/>
    </source>
</evidence>
<dbReference type="InterPro" id="IPR005546">
    <property type="entry name" value="Autotransporte_beta"/>
</dbReference>
<dbReference type="InterPro" id="IPR015500">
    <property type="entry name" value="Peptidase_S8_subtilisin-rel"/>
</dbReference>
<dbReference type="SUPFAM" id="SSF103515">
    <property type="entry name" value="Autotransporter"/>
    <property type="match status" value="1"/>
</dbReference>
<dbReference type="InterPro" id="IPR034061">
    <property type="entry name" value="Peptidases_S8_Autotransporter"/>
</dbReference>
<dbReference type="SMART" id="SM00869">
    <property type="entry name" value="Autotransporter"/>
    <property type="match status" value="1"/>
</dbReference>
<feature type="chain" id="PRO_5045708005" evidence="8">
    <location>
        <begin position="28"/>
        <end position="949"/>
    </location>
</feature>
<dbReference type="PROSITE" id="PS00138">
    <property type="entry name" value="SUBTILASE_SER"/>
    <property type="match status" value="1"/>
</dbReference>
<feature type="domain" description="Autotransporter" evidence="9">
    <location>
        <begin position="671"/>
        <end position="949"/>
    </location>
</feature>
<comment type="similarity">
    <text evidence="1 6">Belongs to the peptidase S8 family.</text>
</comment>
<dbReference type="CDD" id="cd04848">
    <property type="entry name" value="Peptidases_S8_Autotransporter_serine_protease_like"/>
    <property type="match status" value="1"/>
</dbReference>
<evidence type="ECO:0000256" key="2">
    <source>
        <dbReference type="ARBA" id="ARBA00022670"/>
    </source>
</evidence>
<evidence type="ECO:0000256" key="5">
    <source>
        <dbReference type="ARBA" id="ARBA00022825"/>
    </source>
</evidence>
<dbReference type="Pfam" id="PF12951">
    <property type="entry name" value="PATR"/>
    <property type="match status" value="1"/>
</dbReference>
<feature type="active site" description="Charge relay system" evidence="6">
    <location>
        <position position="99"/>
    </location>
</feature>
<keyword evidence="4 6" id="KW-0378">Hydrolase</keyword>
<dbReference type="InterPro" id="IPR036852">
    <property type="entry name" value="Peptidase_S8/S53_dom_sf"/>
</dbReference>
<dbReference type="PROSITE" id="PS51257">
    <property type="entry name" value="PROKAR_LIPOPROTEIN"/>
    <property type="match status" value="1"/>
</dbReference>
<keyword evidence="3 8" id="KW-0732">Signal</keyword>
<dbReference type="PANTHER" id="PTHR43806:SF11">
    <property type="entry name" value="CEREVISIN-RELATED"/>
    <property type="match status" value="1"/>
</dbReference>
<accession>A0ABN0U8Z3</accession>
<dbReference type="InterPro" id="IPR050131">
    <property type="entry name" value="Peptidase_S8_subtilisin-like"/>
</dbReference>
<reference evidence="10 11" key="1">
    <citation type="journal article" date="2019" name="Int. J. Syst. Evol. Microbiol.">
        <title>The Global Catalogue of Microorganisms (GCM) 10K type strain sequencing project: providing services to taxonomists for standard genome sequencing and annotation.</title>
        <authorList>
            <consortium name="The Broad Institute Genomics Platform"/>
            <consortium name="The Broad Institute Genome Sequencing Center for Infectious Disease"/>
            <person name="Wu L."/>
            <person name="Ma J."/>
        </authorList>
    </citation>
    <scope>NUCLEOTIDE SEQUENCE [LARGE SCALE GENOMIC DNA]</scope>
    <source>
        <strain evidence="10 11">JCM 16242</strain>
    </source>
</reference>
<dbReference type="SUPFAM" id="SSF52743">
    <property type="entry name" value="Subtilisin-like"/>
    <property type="match status" value="1"/>
</dbReference>
<evidence type="ECO:0000259" key="9">
    <source>
        <dbReference type="PROSITE" id="PS51208"/>
    </source>
</evidence>
<feature type="region of interest" description="Disordered" evidence="7">
    <location>
        <begin position="166"/>
        <end position="188"/>
    </location>
</feature>
<dbReference type="PROSITE" id="PS51208">
    <property type="entry name" value="AUTOTRANSPORTER"/>
    <property type="match status" value="1"/>
</dbReference>
<evidence type="ECO:0000256" key="1">
    <source>
        <dbReference type="ARBA" id="ARBA00011073"/>
    </source>
</evidence>
<keyword evidence="5 6" id="KW-0720">Serine protease</keyword>
<dbReference type="PROSITE" id="PS00136">
    <property type="entry name" value="SUBTILASE_ASP"/>
    <property type="match status" value="1"/>
</dbReference>
<dbReference type="InterPro" id="IPR013425">
    <property type="entry name" value="Autotrns_rpt"/>
</dbReference>
<dbReference type="RefSeq" id="WP_343879891.1">
    <property type="nucleotide sequence ID" value="NZ_BAAAFO010000001.1"/>
</dbReference>
<dbReference type="Gene3D" id="2.40.128.130">
    <property type="entry name" value="Autotransporter beta-domain"/>
    <property type="match status" value="1"/>
</dbReference>
<dbReference type="Gene3D" id="3.40.50.200">
    <property type="entry name" value="Peptidase S8/S53 domain"/>
    <property type="match status" value="1"/>
</dbReference>
<feature type="active site" description="Charge relay system" evidence="6">
    <location>
        <position position="324"/>
    </location>
</feature>
<evidence type="ECO:0000256" key="6">
    <source>
        <dbReference type="PROSITE-ProRule" id="PRU01240"/>
    </source>
</evidence>
<comment type="caution">
    <text evidence="10">The sequence shown here is derived from an EMBL/GenBank/DDBJ whole genome shotgun (WGS) entry which is preliminary data.</text>
</comment>
<sequence>MKNIEPKSRRCEMALAIGMALALSACGGGGGGGGGANVRPTPTPVPAPAPAPTPVPAPAPVPSPTQTDPPFDAQVSLTGADKAHAQGFTGSGVRIGVIDSGIMRNHPALAGRVVKSLYYIDPAINNTAVDDVLGHGTWVAEIAAGKAFDLFAGGVAPGASLVSARIISDSPPPDDGTGQGNEVTSADPLGSINDDLIANNVKITNNSWGGLYWSASATATTQSFHDAYAPFVKTWGGLVVMAAGNSGEANPSDVAALPSRTPDLEPGWLAVVALDTNKPTTLASYSNACGVAKNYCLAAPGDVIVSDKDDTSADTTYLIVKGTSLAAPQVSGAAALVWQAYPYFTNDLVRQTLLGTADDLGAPGVDAVFGYGGLNAGKAVNGPAKFDWGDVSVSVPGSSSWNNPISGAGGLIKQGTGTLTLTQPSTFTGLTQVQAGTLVAKSLVSSVTIGAQGTLANTHAIGGNVVNSGVIGVNGGDVTVAGDYTQQGSGRLAVSLGSALKVTGKATLAGGDLYVIGKENSYVADSHTVVLSAAGGLTGAFSGYAKASNVTLLNATLGYDANNAWLNVSQVQATSVTGLAYTTASYAAAQRVDAAFGQINNQLGGGASGSAAVGSGFIQAAATLQHTANLQNLQRSLESLSGQLHAASTAMTFEAIDAGTRALSDRFDSLLTAPRAGSWTQNLGYHGGMSRSGYSEVGYDLSGWLAGQDYRIGSNGVAGFALSQSRGLGRLAESADQGRSHAVEGMLYGGVIDGAWYTMGRFGIGSYRENMRRTVELGAQSTGVSSQSGGRYGVAYGESGYRLALGRTAVTPYVNLQYAQIRRDGFNELGGAGFGLKSAAQTAARWQAGLGVRATRGWQFERGGSVRLQTHLLWQQAFGLRGDVFQASFTGLDQWAPLGGIGLARYGGMAGASLDWTLTPRVGFQLGYDQYLGQRQQAKMATASFHWTF</sequence>
<feature type="region of interest" description="Disordered" evidence="7">
    <location>
        <begin position="30"/>
        <end position="67"/>
    </location>
</feature>
<evidence type="ECO:0000256" key="7">
    <source>
        <dbReference type="SAM" id="MobiDB-lite"/>
    </source>
</evidence>